<dbReference type="AlphaFoldDB" id="A0A7R6PRQ8"/>
<dbReference type="GO" id="GO:0008942">
    <property type="term" value="F:nitrite reductase [NAD(P)H] activity"/>
    <property type="evidence" value="ECO:0007669"/>
    <property type="project" value="UniProtKB-EC"/>
</dbReference>
<dbReference type="InterPro" id="IPR017881">
    <property type="entry name" value="NirD"/>
</dbReference>
<protein>
    <submittedName>
        <fullName evidence="4">Nitrite reductase (NAD(P)H) small subunit</fullName>
        <ecNumber evidence="4">1.7.1.4</ecNumber>
    </submittedName>
</protein>
<gene>
    <name evidence="4" type="primary">nirD</name>
    <name evidence="4" type="ORF">NEJAP_1212</name>
</gene>
<evidence type="ECO:0000313" key="4">
    <source>
        <dbReference type="EMBL" id="BBB29165.1"/>
    </source>
</evidence>
<keyword evidence="5" id="KW-1185">Reference proteome</keyword>
<dbReference type="SUPFAM" id="SSF50022">
    <property type="entry name" value="ISP domain"/>
    <property type="match status" value="1"/>
</dbReference>
<dbReference type="PANTHER" id="PTHR40562:SF1">
    <property type="entry name" value="NITRITE REDUCTASE (NADH) SMALL SUBUNIT"/>
    <property type="match status" value="1"/>
</dbReference>
<keyword evidence="1 4" id="KW-0560">Oxidoreductase</keyword>
<name>A0A7R6PRQ8_9GAMM</name>
<dbReference type="EC" id="1.7.1.4" evidence="4"/>
<dbReference type="InterPro" id="IPR012748">
    <property type="entry name" value="Rieske-like_NirD"/>
</dbReference>
<evidence type="ECO:0000259" key="3">
    <source>
        <dbReference type="Pfam" id="PF13806"/>
    </source>
</evidence>
<keyword evidence="2" id="KW-0534">Nitrate assimilation</keyword>
<dbReference type="KEGG" id="njp:NEJAP_1212"/>
<dbReference type="Gene3D" id="2.102.10.10">
    <property type="entry name" value="Rieske [2Fe-2S] iron-sulphur domain"/>
    <property type="match status" value="1"/>
</dbReference>
<proteinExistence type="predicted"/>
<feature type="domain" description="Rieske-like [2Fe-2S]" evidence="3">
    <location>
        <begin position="6"/>
        <end position="109"/>
    </location>
</feature>
<evidence type="ECO:0000313" key="5">
    <source>
        <dbReference type="Proteomes" id="UP000595332"/>
    </source>
</evidence>
<sequence length="112" mass="12488">MTTKNEWFDLCSINDLVANSGVCALLKEEQVALFYLPNEQKVYAVGQYDPFGNANVMSRGIIGSKLGQLFVASPLYKQHFLLEDGSCLEDDAVSLPVWKTQIINERVMINTA</sequence>
<dbReference type="Pfam" id="PF13806">
    <property type="entry name" value="Rieske_2"/>
    <property type="match status" value="1"/>
</dbReference>
<dbReference type="EMBL" id="AP014546">
    <property type="protein sequence ID" value="BBB29165.1"/>
    <property type="molecule type" value="Genomic_DNA"/>
</dbReference>
<organism evidence="4 5">
    <name type="scientific">Neptunomonas japonica JAMM 1380</name>
    <dbReference type="NCBI Taxonomy" id="1441457"/>
    <lineage>
        <taxon>Bacteria</taxon>
        <taxon>Pseudomonadati</taxon>
        <taxon>Pseudomonadota</taxon>
        <taxon>Gammaproteobacteria</taxon>
        <taxon>Oceanospirillales</taxon>
        <taxon>Oceanospirillaceae</taxon>
        <taxon>Neptunomonas</taxon>
    </lineage>
</organism>
<dbReference type="InterPro" id="IPR036922">
    <property type="entry name" value="Rieske_2Fe-2S_sf"/>
</dbReference>
<evidence type="ECO:0000256" key="1">
    <source>
        <dbReference type="ARBA" id="ARBA00023002"/>
    </source>
</evidence>
<dbReference type="PROSITE" id="PS51300">
    <property type="entry name" value="NIRD"/>
    <property type="match status" value="1"/>
</dbReference>
<reference evidence="4 5" key="1">
    <citation type="journal article" date="2008" name="Int. J. Syst. Evol. Microbiol.">
        <title>Neptunomonas japonica sp. nov., an Osedax japonicus symbiont-like bacterium isolated from sediment adjacent to sperm whale carcasses off Kagoshima, Japan.</title>
        <authorList>
            <person name="Miyazaki M."/>
            <person name="Nogi Y."/>
            <person name="Fujiwara Y."/>
            <person name="Kawato M."/>
            <person name="Kubokawa K."/>
            <person name="Horikoshi K."/>
        </authorList>
    </citation>
    <scope>NUCLEOTIDE SEQUENCE [LARGE SCALE GENOMIC DNA]</scope>
    <source>
        <strain evidence="4 5">JAMM 1380</strain>
    </source>
</reference>
<dbReference type="CDD" id="cd03529">
    <property type="entry name" value="Rieske_NirD"/>
    <property type="match status" value="1"/>
</dbReference>
<dbReference type="PANTHER" id="PTHR40562">
    <property type="match status" value="1"/>
</dbReference>
<dbReference type="RefSeq" id="WP_201349793.1">
    <property type="nucleotide sequence ID" value="NZ_AP014546.1"/>
</dbReference>
<dbReference type="GO" id="GO:0051537">
    <property type="term" value="F:2 iron, 2 sulfur cluster binding"/>
    <property type="evidence" value="ECO:0007669"/>
    <property type="project" value="InterPro"/>
</dbReference>
<dbReference type="NCBIfam" id="TIGR02378">
    <property type="entry name" value="nirD_assim_sml"/>
    <property type="match status" value="1"/>
</dbReference>
<accession>A0A7R6PRQ8</accession>
<dbReference type="GO" id="GO:0042128">
    <property type="term" value="P:nitrate assimilation"/>
    <property type="evidence" value="ECO:0007669"/>
    <property type="project" value="UniProtKB-KW"/>
</dbReference>
<evidence type="ECO:0000256" key="2">
    <source>
        <dbReference type="ARBA" id="ARBA00023063"/>
    </source>
</evidence>
<dbReference type="Proteomes" id="UP000595332">
    <property type="component" value="Chromosome"/>
</dbReference>